<evidence type="ECO:0000313" key="2">
    <source>
        <dbReference type="Proteomes" id="UP000053617"/>
    </source>
</evidence>
<evidence type="ECO:0000313" key="1">
    <source>
        <dbReference type="EMBL" id="KIX04803.1"/>
    </source>
</evidence>
<dbReference type="VEuPathDB" id="FungiDB:Z518_05674"/>
<dbReference type="GeneID" id="25293745"/>
<dbReference type="OrthoDB" id="4112922at2759"/>
<sequence>MLAVALLANLKEYREDRDLAGWHWNGLRKMIAINGGIQALRNFEDLHAYLMWLDVLICNTPTNPLGQTHAPSSSKSNVLRSITEEIIIFLDAISTYLSAMTDRPGSPEGKYAYTKWYRAKLASLIYLAALVQREESDPKSTEILSIIEAEILQREDHCIVIPEELFHIILRISNREGLCEMIWFVARLMSAIKQFDARDLNICYILLSKFLGLQSSSNAFDEQAVMKGWTRLWSRLQKQIQPAGMIDEICEYQYSFSNQF</sequence>
<gene>
    <name evidence="1" type="ORF">Z518_05674</name>
</gene>
<dbReference type="AlphaFoldDB" id="A0A0D2H2Z2"/>
<dbReference type="Proteomes" id="UP000053617">
    <property type="component" value="Unassembled WGS sequence"/>
</dbReference>
<name>A0A0D2H2Z2_9EURO</name>
<accession>A0A0D2H2Z2</accession>
<reference evidence="1 2" key="1">
    <citation type="submission" date="2015-01" db="EMBL/GenBank/DDBJ databases">
        <title>The Genome Sequence of Rhinocladiella mackenzie CBS 650.93.</title>
        <authorList>
            <consortium name="The Broad Institute Genomics Platform"/>
            <person name="Cuomo C."/>
            <person name="de Hoog S."/>
            <person name="Gorbushina A."/>
            <person name="Stielow B."/>
            <person name="Teixiera M."/>
            <person name="Abouelleil A."/>
            <person name="Chapman S.B."/>
            <person name="Priest M."/>
            <person name="Young S.K."/>
            <person name="Wortman J."/>
            <person name="Nusbaum C."/>
            <person name="Birren B."/>
        </authorList>
    </citation>
    <scope>NUCLEOTIDE SEQUENCE [LARGE SCALE GENOMIC DNA]</scope>
    <source>
        <strain evidence="1 2">CBS 650.93</strain>
    </source>
</reference>
<dbReference type="EMBL" id="KN847478">
    <property type="protein sequence ID" value="KIX04803.1"/>
    <property type="molecule type" value="Genomic_DNA"/>
</dbReference>
<dbReference type="RefSeq" id="XP_013271939.1">
    <property type="nucleotide sequence ID" value="XM_013416485.1"/>
</dbReference>
<proteinExistence type="predicted"/>
<keyword evidence="2" id="KW-1185">Reference proteome</keyword>
<protein>
    <submittedName>
        <fullName evidence="1">Uncharacterized protein</fullName>
    </submittedName>
</protein>
<dbReference type="HOGENOM" id="CLU_1070174_0_0_1"/>
<organism evidence="1 2">
    <name type="scientific">Rhinocladiella mackenziei CBS 650.93</name>
    <dbReference type="NCBI Taxonomy" id="1442369"/>
    <lineage>
        <taxon>Eukaryota</taxon>
        <taxon>Fungi</taxon>
        <taxon>Dikarya</taxon>
        <taxon>Ascomycota</taxon>
        <taxon>Pezizomycotina</taxon>
        <taxon>Eurotiomycetes</taxon>
        <taxon>Chaetothyriomycetidae</taxon>
        <taxon>Chaetothyriales</taxon>
        <taxon>Herpotrichiellaceae</taxon>
        <taxon>Rhinocladiella</taxon>
    </lineage>
</organism>